<sequence>MILTPMEKSVDGSSPAAAILLSATAPGFLTGHRAHRRSFNFPVQPLYSPLTRVRYRFTSMKLRPAVPALLSDRPMSRRLRYLRAGKTHRLPSVQ</sequence>
<dbReference type="GeneID" id="20668448"/>
<keyword evidence="2" id="KW-1185">Reference proteome</keyword>
<dbReference type="RefSeq" id="XP_009546424.1">
    <property type="nucleotide sequence ID" value="XM_009548129.1"/>
</dbReference>
<protein>
    <submittedName>
        <fullName evidence="1">Uncharacterized protein</fullName>
    </submittedName>
</protein>
<dbReference type="EMBL" id="KI925458">
    <property type="protein sequence ID" value="ETW81823.1"/>
    <property type="molecule type" value="Genomic_DNA"/>
</dbReference>
<proteinExistence type="predicted"/>
<gene>
    <name evidence="1" type="ORF">HETIRDRAFT_173501</name>
</gene>
<dbReference type="AlphaFoldDB" id="W4K7R1"/>
<dbReference type="KEGG" id="hir:HETIRDRAFT_173501"/>
<evidence type="ECO:0000313" key="2">
    <source>
        <dbReference type="Proteomes" id="UP000030671"/>
    </source>
</evidence>
<dbReference type="InParanoid" id="W4K7R1"/>
<dbReference type="HOGENOM" id="CLU_2386435_0_0_1"/>
<name>W4K7R1_HETIT</name>
<reference evidence="1 2" key="1">
    <citation type="journal article" date="2012" name="New Phytol.">
        <title>Insight into trade-off between wood decay and parasitism from the genome of a fungal forest pathogen.</title>
        <authorList>
            <person name="Olson A."/>
            <person name="Aerts A."/>
            <person name="Asiegbu F."/>
            <person name="Belbahri L."/>
            <person name="Bouzid O."/>
            <person name="Broberg A."/>
            <person name="Canback B."/>
            <person name="Coutinho P.M."/>
            <person name="Cullen D."/>
            <person name="Dalman K."/>
            <person name="Deflorio G."/>
            <person name="van Diepen L.T."/>
            <person name="Dunand C."/>
            <person name="Duplessis S."/>
            <person name="Durling M."/>
            <person name="Gonthier P."/>
            <person name="Grimwood J."/>
            <person name="Fossdal C.G."/>
            <person name="Hansson D."/>
            <person name="Henrissat B."/>
            <person name="Hietala A."/>
            <person name="Himmelstrand K."/>
            <person name="Hoffmeister D."/>
            <person name="Hogberg N."/>
            <person name="James T.Y."/>
            <person name="Karlsson M."/>
            <person name="Kohler A."/>
            <person name="Kues U."/>
            <person name="Lee Y.H."/>
            <person name="Lin Y.C."/>
            <person name="Lind M."/>
            <person name="Lindquist E."/>
            <person name="Lombard V."/>
            <person name="Lucas S."/>
            <person name="Lunden K."/>
            <person name="Morin E."/>
            <person name="Murat C."/>
            <person name="Park J."/>
            <person name="Raffaello T."/>
            <person name="Rouze P."/>
            <person name="Salamov A."/>
            <person name="Schmutz J."/>
            <person name="Solheim H."/>
            <person name="Stahlberg J."/>
            <person name="Velez H."/>
            <person name="de Vries R.P."/>
            <person name="Wiebenga A."/>
            <person name="Woodward S."/>
            <person name="Yakovlev I."/>
            <person name="Garbelotto M."/>
            <person name="Martin F."/>
            <person name="Grigoriev I.V."/>
            <person name="Stenlid J."/>
        </authorList>
    </citation>
    <scope>NUCLEOTIDE SEQUENCE [LARGE SCALE GENOMIC DNA]</scope>
    <source>
        <strain evidence="1 2">TC 32-1</strain>
    </source>
</reference>
<organism evidence="1 2">
    <name type="scientific">Heterobasidion irregulare (strain TC 32-1)</name>
    <dbReference type="NCBI Taxonomy" id="747525"/>
    <lineage>
        <taxon>Eukaryota</taxon>
        <taxon>Fungi</taxon>
        <taxon>Dikarya</taxon>
        <taxon>Basidiomycota</taxon>
        <taxon>Agaricomycotina</taxon>
        <taxon>Agaricomycetes</taxon>
        <taxon>Russulales</taxon>
        <taxon>Bondarzewiaceae</taxon>
        <taxon>Heterobasidion</taxon>
        <taxon>Heterobasidion annosum species complex</taxon>
    </lineage>
</organism>
<dbReference type="Proteomes" id="UP000030671">
    <property type="component" value="Unassembled WGS sequence"/>
</dbReference>
<accession>W4K7R1</accession>
<evidence type="ECO:0000313" key="1">
    <source>
        <dbReference type="EMBL" id="ETW81823.1"/>
    </source>
</evidence>